<dbReference type="Pfam" id="PF13560">
    <property type="entry name" value="HTH_31"/>
    <property type="match status" value="1"/>
</dbReference>
<keyword evidence="3" id="KW-1185">Reference proteome</keyword>
<dbReference type="AlphaFoldDB" id="A0A0N9HX77"/>
<reference evidence="2 3" key="1">
    <citation type="submission" date="2015-07" db="EMBL/GenBank/DDBJ databases">
        <title>Genome sequencing of Kibdelosporangium phytohabitans.</title>
        <authorList>
            <person name="Qin S."/>
            <person name="Xing K."/>
        </authorList>
    </citation>
    <scope>NUCLEOTIDE SEQUENCE [LARGE SCALE GENOMIC DNA]</scope>
    <source>
        <strain evidence="2 3">KLBMP1111</strain>
    </source>
</reference>
<accession>A0A0N9HX77</accession>
<dbReference type="PROSITE" id="PS50943">
    <property type="entry name" value="HTH_CROC1"/>
    <property type="match status" value="1"/>
</dbReference>
<dbReference type="EMBL" id="CP012752">
    <property type="protein sequence ID" value="ALG06808.1"/>
    <property type="molecule type" value="Genomic_DNA"/>
</dbReference>
<dbReference type="InterPro" id="IPR010982">
    <property type="entry name" value="Lambda_DNA-bd_dom_sf"/>
</dbReference>
<feature type="domain" description="HTH cro/C1-type" evidence="1">
    <location>
        <begin position="17"/>
        <end position="73"/>
    </location>
</feature>
<dbReference type="Pfam" id="PF19054">
    <property type="entry name" value="DUF5753"/>
    <property type="match status" value="1"/>
</dbReference>
<dbReference type="Gene3D" id="1.10.260.40">
    <property type="entry name" value="lambda repressor-like DNA-binding domains"/>
    <property type="match status" value="1"/>
</dbReference>
<organism evidence="2 3">
    <name type="scientific">Kibdelosporangium phytohabitans</name>
    <dbReference type="NCBI Taxonomy" id="860235"/>
    <lineage>
        <taxon>Bacteria</taxon>
        <taxon>Bacillati</taxon>
        <taxon>Actinomycetota</taxon>
        <taxon>Actinomycetes</taxon>
        <taxon>Pseudonocardiales</taxon>
        <taxon>Pseudonocardiaceae</taxon>
        <taxon>Kibdelosporangium</taxon>
    </lineage>
</organism>
<evidence type="ECO:0000313" key="3">
    <source>
        <dbReference type="Proteomes" id="UP000063699"/>
    </source>
</evidence>
<dbReference type="KEGG" id="kphy:AOZ06_07600"/>
<name>A0A0N9HX77_9PSEU</name>
<protein>
    <recommendedName>
        <fullName evidence="1">HTH cro/C1-type domain-containing protein</fullName>
    </recommendedName>
</protein>
<dbReference type="RefSeq" id="WP_054288780.1">
    <property type="nucleotide sequence ID" value="NZ_CP012752.1"/>
</dbReference>
<dbReference type="GO" id="GO:0003677">
    <property type="term" value="F:DNA binding"/>
    <property type="evidence" value="ECO:0007669"/>
    <property type="project" value="InterPro"/>
</dbReference>
<evidence type="ECO:0000313" key="2">
    <source>
        <dbReference type="EMBL" id="ALG06808.1"/>
    </source>
</evidence>
<dbReference type="SUPFAM" id="SSF47413">
    <property type="entry name" value="lambda repressor-like DNA-binding domains"/>
    <property type="match status" value="1"/>
</dbReference>
<dbReference type="STRING" id="860235.AOZ06_07600"/>
<proteinExistence type="predicted"/>
<gene>
    <name evidence="2" type="ORF">AOZ06_07600</name>
</gene>
<dbReference type="Proteomes" id="UP000063699">
    <property type="component" value="Chromosome"/>
</dbReference>
<dbReference type="CDD" id="cd00093">
    <property type="entry name" value="HTH_XRE"/>
    <property type="match status" value="1"/>
</dbReference>
<dbReference type="SMART" id="SM00530">
    <property type="entry name" value="HTH_XRE"/>
    <property type="match status" value="1"/>
</dbReference>
<dbReference type="InterPro" id="IPR001387">
    <property type="entry name" value="Cro/C1-type_HTH"/>
</dbReference>
<dbReference type="InterPro" id="IPR043917">
    <property type="entry name" value="DUF5753"/>
</dbReference>
<evidence type="ECO:0000259" key="1">
    <source>
        <dbReference type="PROSITE" id="PS50943"/>
    </source>
</evidence>
<sequence>MDQNKANAVLRELGAQVRAARNRAGLDQRSLARFAGFKAHSRISDIENGKYQASDDEYERLLDALGVTEHGERERILDLAAQAVAIRTPVTVDPAVILGNTVQLIDHERVARRIVAAAPLLLPGLLQTSDYSRAVHDGRSDVAAQVALRAGRRDVLLRRDPVRLVALIDSTVFLRPVIPPAEMANQLRHVLWLGERPNVTIQVVPSQACGYHPMLAGQFELIEFSAASPIVLLDHHYAPTFLREHDEVAKYVEAAELLRTEVAMNAKDSATLIAAIAQGMERHG</sequence>